<comment type="function">
    <text evidence="1">Required for O(2)-independent ubiquinone (coenzyme Q) biosynthesis. Likely functions as an accessory factor.</text>
</comment>
<evidence type="ECO:0000259" key="2">
    <source>
        <dbReference type="Pfam" id="PF02036"/>
    </source>
</evidence>
<proteinExistence type="inferred from homology"/>
<accession>A0ABU6JZW5</accession>
<dbReference type="SUPFAM" id="SSF55718">
    <property type="entry name" value="SCP-like"/>
    <property type="match status" value="1"/>
</dbReference>
<name>A0ABU6JZW5_9RHOO</name>
<dbReference type="HAMAP" id="MF_02231">
    <property type="entry name" value="UbiT"/>
    <property type="match status" value="1"/>
</dbReference>
<comment type="caution">
    <text evidence="3">The sequence shown here is derived from an EMBL/GenBank/DDBJ whole genome shotgun (WGS) entry which is preliminary data.</text>
</comment>
<keyword evidence="4" id="KW-1185">Reference proteome</keyword>
<comment type="similarity">
    <text evidence="1">Belongs to the UbiT family.</text>
</comment>
<dbReference type="Pfam" id="PF02036">
    <property type="entry name" value="SCP2"/>
    <property type="match status" value="1"/>
</dbReference>
<dbReference type="RefSeq" id="WP_327597846.1">
    <property type="nucleotide sequence ID" value="NZ_JAYXHS010000001.1"/>
</dbReference>
<organism evidence="3 4">
    <name type="scientific">Uliginosibacterium silvisoli</name>
    <dbReference type="NCBI Taxonomy" id="3114758"/>
    <lineage>
        <taxon>Bacteria</taxon>
        <taxon>Pseudomonadati</taxon>
        <taxon>Pseudomonadota</taxon>
        <taxon>Betaproteobacteria</taxon>
        <taxon>Rhodocyclales</taxon>
        <taxon>Zoogloeaceae</taxon>
        <taxon>Uliginosibacterium</taxon>
    </lineage>
</organism>
<keyword evidence="1" id="KW-0831">Ubiquinone biosynthesis</keyword>
<evidence type="ECO:0000313" key="4">
    <source>
        <dbReference type="Proteomes" id="UP001331561"/>
    </source>
</evidence>
<dbReference type="InterPro" id="IPR003033">
    <property type="entry name" value="SCP2_sterol-bd_dom"/>
</dbReference>
<sequence length="145" mass="16126">MPPRPPDSTDLLRPLASLGRHLPAGFVSAHLVAALEFARHMQWLQPPPQLDGRSFGISIEDLGLRCCFSCRQGRFRPQWHASNTQSMDLEIGARLADFASLARGTMDADTLFFQRRLKISGDTDLGLIVKNWLDATERPAWLSGA</sequence>
<dbReference type="InterPro" id="IPR036527">
    <property type="entry name" value="SCP2_sterol-bd_dom_sf"/>
</dbReference>
<dbReference type="Gene3D" id="3.30.1050.10">
    <property type="entry name" value="SCP2 sterol-binding domain"/>
    <property type="match status" value="1"/>
</dbReference>
<feature type="domain" description="SCP2" evidence="2">
    <location>
        <begin position="50"/>
        <end position="133"/>
    </location>
</feature>
<gene>
    <name evidence="1" type="primary">ubiT</name>
    <name evidence="3" type="ORF">VVD49_04055</name>
</gene>
<comment type="pathway">
    <text evidence="1">Cofactor biosynthesis; ubiquinone biosynthesis.</text>
</comment>
<reference evidence="3 4" key="1">
    <citation type="submission" date="2024-01" db="EMBL/GenBank/DDBJ databases">
        <title>Uliginosibacterium soil sp. nov.</title>
        <authorList>
            <person name="Lv Y."/>
        </authorList>
    </citation>
    <scope>NUCLEOTIDE SEQUENCE [LARGE SCALE GENOMIC DNA]</scope>
    <source>
        <strain evidence="3 4">H3</strain>
    </source>
</reference>
<dbReference type="InterPro" id="IPR016830">
    <property type="entry name" value="UbiT"/>
</dbReference>
<protein>
    <recommendedName>
        <fullName evidence="1">Ubiquinone biosynthesis accessory factor UbiT</fullName>
    </recommendedName>
</protein>
<dbReference type="EMBL" id="JAYXHS010000001">
    <property type="protein sequence ID" value="MEC5384880.1"/>
    <property type="molecule type" value="Genomic_DNA"/>
</dbReference>
<dbReference type="Proteomes" id="UP001331561">
    <property type="component" value="Unassembled WGS sequence"/>
</dbReference>
<evidence type="ECO:0000256" key="1">
    <source>
        <dbReference type="HAMAP-Rule" id="MF_02231"/>
    </source>
</evidence>
<evidence type="ECO:0000313" key="3">
    <source>
        <dbReference type="EMBL" id="MEC5384880.1"/>
    </source>
</evidence>